<comment type="function">
    <text evidence="9">An RNase that has 5'-3' exonuclease and possibly endonuclease activity. Involved in maturation of rRNA and in some organisms also mRNA maturation and/or decay.</text>
</comment>
<evidence type="ECO:0000256" key="5">
    <source>
        <dbReference type="ARBA" id="ARBA00022801"/>
    </source>
</evidence>
<dbReference type="InterPro" id="IPR030854">
    <property type="entry name" value="RNase_J_bac"/>
</dbReference>
<dbReference type="InterPro" id="IPR041636">
    <property type="entry name" value="RNase_J_C"/>
</dbReference>
<organism evidence="12 13">
    <name type="scientific">Candidatus Zambryskibacteria bacterium CG10_big_fil_rev_8_21_14_0_10_34_34</name>
    <dbReference type="NCBI Taxonomy" id="1975114"/>
    <lineage>
        <taxon>Bacteria</taxon>
        <taxon>Candidatus Zambryskiibacteriota</taxon>
    </lineage>
</organism>
<dbReference type="NCBIfam" id="TIGR00649">
    <property type="entry name" value="MG423"/>
    <property type="match status" value="1"/>
</dbReference>
<keyword evidence="9" id="KW-0698">rRNA processing</keyword>
<accession>A0A2H0R2H0</accession>
<proteinExistence type="inferred from homology"/>
<dbReference type="GO" id="GO:0008270">
    <property type="term" value="F:zinc ion binding"/>
    <property type="evidence" value="ECO:0007669"/>
    <property type="project" value="InterPro"/>
</dbReference>
<feature type="region of interest" description="Disordered" evidence="10">
    <location>
        <begin position="1"/>
        <end position="86"/>
    </location>
</feature>
<evidence type="ECO:0000256" key="8">
    <source>
        <dbReference type="ARBA" id="ARBA00022884"/>
    </source>
</evidence>
<dbReference type="Gene3D" id="3.60.15.10">
    <property type="entry name" value="Ribonuclease Z/Hydroxyacylglutathione hydrolase-like"/>
    <property type="match status" value="1"/>
</dbReference>
<dbReference type="Proteomes" id="UP000230828">
    <property type="component" value="Unassembled WGS sequence"/>
</dbReference>
<feature type="domain" description="Metallo-beta-lactamase" evidence="11">
    <location>
        <begin position="105"/>
        <end position="290"/>
    </location>
</feature>
<dbReference type="SMART" id="SM00849">
    <property type="entry name" value="Lactamase_B"/>
    <property type="match status" value="1"/>
</dbReference>
<evidence type="ECO:0000256" key="3">
    <source>
        <dbReference type="ARBA" id="ARBA00022723"/>
    </source>
</evidence>
<comment type="similarity">
    <text evidence="9">Belongs to the metallo-beta-lactamase superfamily. RNA-metabolizing metallo-beta-lactamase-like family. Bacterial RNase J subfamily.</text>
</comment>
<feature type="compositionally biased region" description="Basic residues" evidence="10">
    <location>
        <begin position="1"/>
        <end position="11"/>
    </location>
</feature>
<dbReference type="Pfam" id="PF17770">
    <property type="entry name" value="RNase_J_C"/>
    <property type="match status" value="1"/>
</dbReference>
<dbReference type="EC" id="3.1.-.-" evidence="9"/>
<keyword evidence="7 9" id="KW-0269">Exonuclease</keyword>
<keyword evidence="2 9" id="KW-0540">Nuclease</keyword>
<gene>
    <name evidence="9" type="primary">rnj</name>
    <name evidence="12" type="ORF">COV33_00965</name>
</gene>
<dbReference type="Pfam" id="PF00753">
    <property type="entry name" value="Lactamase_B"/>
    <property type="match status" value="1"/>
</dbReference>
<keyword evidence="4 9" id="KW-0255">Endonuclease</keyword>
<dbReference type="HAMAP" id="MF_01491">
    <property type="entry name" value="RNase_J_bact"/>
    <property type="match status" value="1"/>
</dbReference>
<dbReference type="PANTHER" id="PTHR43694">
    <property type="entry name" value="RIBONUCLEASE J"/>
    <property type="match status" value="1"/>
</dbReference>
<keyword evidence="5 9" id="KW-0378">Hydrolase</keyword>
<dbReference type="InterPro" id="IPR036866">
    <property type="entry name" value="RibonucZ/Hydroxyglut_hydro"/>
</dbReference>
<dbReference type="GO" id="GO:0004521">
    <property type="term" value="F:RNA endonuclease activity"/>
    <property type="evidence" value="ECO:0007669"/>
    <property type="project" value="UniProtKB-UniRule"/>
</dbReference>
<comment type="caution">
    <text evidence="9">Lacks conserved residue(s) required for the propagation of feature annotation.</text>
</comment>
<keyword evidence="6" id="KW-0862">Zinc</keyword>
<evidence type="ECO:0000256" key="6">
    <source>
        <dbReference type="ARBA" id="ARBA00022833"/>
    </source>
</evidence>
<comment type="subcellular location">
    <subcellularLocation>
        <location evidence="9">Cytoplasm</location>
    </subcellularLocation>
</comment>
<dbReference type="InterPro" id="IPR011108">
    <property type="entry name" value="RMMBL"/>
</dbReference>
<reference evidence="12 13" key="1">
    <citation type="submission" date="2017-09" db="EMBL/GenBank/DDBJ databases">
        <title>Depth-based differentiation of microbial function through sediment-hosted aquifers and enrichment of novel symbionts in the deep terrestrial subsurface.</title>
        <authorList>
            <person name="Probst A.J."/>
            <person name="Ladd B."/>
            <person name="Jarett J.K."/>
            <person name="Geller-Mcgrath D.E."/>
            <person name="Sieber C.M."/>
            <person name="Emerson J.B."/>
            <person name="Anantharaman K."/>
            <person name="Thomas B.C."/>
            <person name="Malmstrom R."/>
            <person name="Stieglmeier M."/>
            <person name="Klingl A."/>
            <person name="Woyke T."/>
            <person name="Ryan C.M."/>
            <person name="Banfield J.F."/>
        </authorList>
    </citation>
    <scope>NUCLEOTIDE SEQUENCE [LARGE SCALE GENOMIC DNA]</scope>
    <source>
        <strain evidence="12">CG10_big_fil_rev_8_21_14_0_10_34_34</strain>
    </source>
</reference>
<dbReference type="SUPFAM" id="SSF56281">
    <property type="entry name" value="Metallo-hydrolase/oxidoreductase"/>
    <property type="match status" value="1"/>
</dbReference>
<dbReference type="InterPro" id="IPR001279">
    <property type="entry name" value="Metallo-B-lactamas"/>
</dbReference>
<evidence type="ECO:0000256" key="2">
    <source>
        <dbReference type="ARBA" id="ARBA00022722"/>
    </source>
</evidence>
<evidence type="ECO:0000256" key="7">
    <source>
        <dbReference type="ARBA" id="ARBA00022839"/>
    </source>
</evidence>
<dbReference type="EMBL" id="PCXM01000017">
    <property type="protein sequence ID" value="PIR40224.1"/>
    <property type="molecule type" value="Genomic_DNA"/>
</dbReference>
<dbReference type="Gene3D" id="3.10.20.580">
    <property type="match status" value="1"/>
</dbReference>
<protein>
    <recommendedName>
        <fullName evidence="9">Ribonuclease J</fullName>
        <shortName evidence="9">RNase J</shortName>
        <ecNumber evidence="9">3.1.-.-</ecNumber>
    </recommendedName>
</protein>
<dbReference type="Pfam" id="PF22505">
    <property type="entry name" value="RNase_J_b_CASP"/>
    <property type="match status" value="1"/>
</dbReference>
<feature type="compositionally biased region" description="Basic and acidic residues" evidence="10">
    <location>
        <begin position="71"/>
        <end position="80"/>
    </location>
</feature>
<dbReference type="GO" id="GO:0003723">
    <property type="term" value="F:RNA binding"/>
    <property type="evidence" value="ECO:0007669"/>
    <property type="project" value="UniProtKB-UniRule"/>
</dbReference>
<dbReference type="CDD" id="cd07714">
    <property type="entry name" value="RNaseJ_MBL-fold"/>
    <property type="match status" value="1"/>
</dbReference>
<keyword evidence="3" id="KW-0479">Metal-binding</keyword>
<comment type="caution">
    <text evidence="12">The sequence shown here is derived from an EMBL/GenBank/DDBJ whole genome shotgun (WGS) entry which is preliminary data.</text>
</comment>
<keyword evidence="1 9" id="KW-0963">Cytoplasm</keyword>
<dbReference type="Pfam" id="PF07521">
    <property type="entry name" value="RMMBL"/>
    <property type="match status" value="1"/>
</dbReference>
<dbReference type="InterPro" id="IPR055132">
    <property type="entry name" value="RNase_J_b_CASP"/>
</dbReference>
<dbReference type="InterPro" id="IPR004613">
    <property type="entry name" value="RNase_J"/>
</dbReference>
<comment type="subunit">
    <text evidence="9">Homodimer, may be a subunit of the RNA degradosome.</text>
</comment>
<feature type="compositionally biased region" description="Low complexity" evidence="10">
    <location>
        <begin position="50"/>
        <end position="68"/>
    </location>
</feature>
<dbReference type="Gene3D" id="3.40.50.10710">
    <property type="entry name" value="Metallo-hydrolase/oxidoreductase"/>
    <property type="match status" value="1"/>
</dbReference>
<evidence type="ECO:0000256" key="10">
    <source>
        <dbReference type="SAM" id="MobiDB-lite"/>
    </source>
</evidence>
<dbReference type="InterPro" id="IPR042173">
    <property type="entry name" value="RNase_J_2"/>
</dbReference>
<evidence type="ECO:0000256" key="4">
    <source>
        <dbReference type="ARBA" id="ARBA00022759"/>
    </source>
</evidence>
<dbReference type="GO" id="GO:0006364">
    <property type="term" value="P:rRNA processing"/>
    <property type="evidence" value="ECO:0007669"/>
    <property type="project" value="UniProtKB-UniRule"/>
</dbReference>
<evidence type="ECO:0000313" key="12">
    <source>
        <dbReference type="EMBL" id="PIR40224.1"/>
    </source>
</evidence>
<feature type="compositionally biased region" description="Basic and acidic residues" evidence="10">
    <location>
        <begin position="13"/>
        <end position="46"/>
    </location>
</feature>
<evidence type="ECO:0000256" key="1">
    <source>
        <dbReference type="ARBA" id="ARBA00022490"/>
    </source>
</evidence>
<dbReference type="GO" id="GO:0005737">
    <property type="term" value="C:cytoplasm"/>
    <property type="evidence" value="ECO:0007669"/>
    <property type="project" value="UniProtKB-SubCell"/>
</dbReference>
<name>A0A2H0R2H0_9BACT</name>
<dbReference type="PANTHER" id="PTHR43694:SF1">
    <property type="entry name" value="RIBONUCLEASE J"/>
    <property type="match status" value="1"/>
</dbReference>
<dbReference type="GO" id="GO:0004534">
    <property type="term" value="F:5'-3' RNA exonuclease activity"/>
    <property type="evidence" value="ECO:0007669"/>
    <property type="project" value="UniProtKB-UniRule"/>
</dbReference>
<keyword evidence="8 9" id="KW-0694">RNA-binding</keyword>
<dbReference type="AlphaFoldDB" id="A0A2H0R2H0"/>
<sequence length="647" mass="73275">MNEKRRNRIRSFHAPERQKSETSSEKHTKTRPYSDTRPNKNNESVRPRKSGGSFSRKRFSNSNSRFGSAENQKKETDQKPETLSLPQLTQGNIRIIPLGGVEEIGKNMTVIEIGDDIIVIDSGFQFKDADTPGVDYILPNTKYLEERKDKIRGVLITHGHLDHIGGIPYIMYRIGNPPIYSRALTTIMIKKRQEEFPQLPPLDIKLVEKEDTIFLGKLKVKFFAVTHTIPDSMGIIIETPYGAIVTPGDIKLEHEDGVPTEREQIEYARFEKEKVLLLLMDSTNVDNPGFSTPEKLVCKNLEEIIRNTKRRLIIGTFASQLERVVSIIQAAEKNGKKIVIEGRSMKQNIEIMMSLGRLKVKKETIISVEDIENYPPDRVVVLATGAQGDEFAALMRMSTKSHKYLKIGKRDTILLSSSIIPGNEKSVQKLKDNLSRLGAKIIHYRTSDVFIHSTGHGNRGELEWIHKKIKPKFFIPIHGNHYMLRIHEELAQNLGMPEKNIIVPDNGMIIEIQDKGEKIVQLKQTAPSSPVMVDGFAVSDVQEVVIRDRKMLSDDGMFVIVAIIDLKTGKLRKSPDLISRGFVYLRESQELLGLTRLVIKKSIEDSTRGMNPINFDFIKNNVTDDVARFLLQKTAKHPIVIPVVLGV</sequence>
<evidence type="ECO:0000313" key="13">
    <source>
        <dbReference type="Proteomes" id="UP000230828"/>
    </source>
</evidence>
<evidence type="ECO:0000259" key="11">
    <source>
        <dbReference type="SMART" id="SM00849"/>
    </source>
</evidence>
<evidence type="ECO:0000256" key="9">
    <source>
        <dbReference type="HAMAP-Rule" id="MF_01491"/>
    </source>
</evidence>